<comment type="caution">
    <text evidence="1">The sequence shown here is derived from an EMBL/GenBank/DDBJ whole genome shotgun (WGS) entry which is preliminary data.</text>
</comment>
<sequence>MIPQSPGSKFTLFLSPGTAENLLVDREMIYGWGCPPVFFSFQGAKSVSEEKSEAKSELNFGAGVEGKGKSLEWSGNAPDIILYLRL</sequence>
<gene>
    <name evidence="1" type="ORF">QQ91_0001845</name>
</gene>
<reference evidence="1 2" key="1">
    <citation type="journal article" date="2015" name="Genome Announc.">
        <title>Draft Genome Sequence of Filamentous Marine Cyanobacterium Lyngbya confervoides Strain BDU141951.</title>
        <authorList>
            <person name="Chandrababunaidu M.M."/>
            <person name="Sen D."/>
            <person name="Tripathy S."/>
        </authorList>
    </citation>
    <scope>NUCLEOTIDE SEQUENCE [LARGE SCALE GENOMIC DNA]</scope>
    <source>
        <strain evidence="1 2">BDU141951</strain>
    </source>
</reference>
<evidence type="ECO:0000313" key="2">
    <source>
        <dbReference type="Proteomes" id="UP000031561"/>
    </source>
</evidence>
<protein>
    <submittedName>
        <fullName evidence="1">Uncharacterized protein</fullName>
    </submittedName>
</protein>
<evidence type="ECO:0000313" key="1">
    <source>
        <dbReference type="EMBL" id="MCM1981573.1"/>
    </source>
</evidence>
<dbReference type="AlphaFoldDB" id="A0ABD4SYY3"/>
<dbReference type="RefSeq" id="WP_166279262.1">
    <property type="nucleotide sequence ID" value="NZ_JTHE03000013.1"/>
</dbReference>
<dbReference type="EMBL" id="JTHE03000013">
    <property type="protein sequence ID" value="MCM1981573.1"/>
    <property type="molecule type" value="Genomic_DNA"/>
</dbReference>
<name>A0ABD4SYY3_9CYAN</name>
<proteinExistence type="predicted"/>
<accession>A0ABD4SYY3</accession>
<organism evidence="1 2">
    <name type="scientific">Lyngbya confervoides BDU141951</name>
    <dbReference type="NCBI Taxonomy" id="1574623"/>
    <lineage>
        <taxon>Bacteria</taxon>
        <taxon>Bacillati</taxon>
        <taxon>Cyanobacteriota</taxon>
        <taxon>Cyanophyceae</taxon>
        <taxon>Oscillatoriophycideae</taxon>
        <taxon>Oscillatoriales</taxon>
        <taxon>Microcoleaceae</taxon>
        <taxon>Lyngbya</taxon>
    </lineage>
</organism>
<keyword evidence="2" id="KW-1185">Reference proteome</keyword>
<dbReference type="Proteomes" id="UP000031561">
    <property type="component" value="Unassembled WGS sequence"/>
</dbReference>